<evidence type="ECO:0000256" key="4">
    <source>
        <dbReference type="ARBA" id="ARBA00022692"/>
    </source>
</evidence>
<dbReference type="InterPro" id="IPR002758">
    <property type="entry name" value="Cation_antiport_E"/>
</dbReference>
<keyword evidence="6 7" id="KW-0472">Membrane</keyword>
<dbReference type="PaxDb" id="584708-Apau_1544"/>
<keyword evidence="9" id="KW-1185">Reference proteome</keyword>
<dbReference type="PANTHER" id="PTHR34584">
    <property type="entry name" value="NA(+)/H(+) ANTIPORTER SUBUNIT E1"/>
    <property type="match status" value="1"/>
</dbReference>
<evidence type="ECO:0000256" key="6">
    <source>
        <dbReference type="ARBA" id="ARBA00023136"/>
    </source>
</evidence>
<name>E3D157_9BACT</name>
<keyword evidence="4 7" id="KW-0812">Transmembrane</keyword>
<dbReference type="RefSeq" id="WP_006301173.1">
    <property type="nucleotide sequence ID" value="NZ_CM001022.1"/>
</dbReference>
<dbReference type="OrthoDB" id="9800498at2"/>
<dbReference type="PANTHER" id="PTHR34584:SF1">
    <property type="entry name" value="NA(+)_H(+) ANTIPORTER SUBUNIT E1"/>
    <property type="match status" value="1"/>
</dbReference>
<evidence type="ECO:0000256" key="1">
    <source>
        <dbReference type="ARBA" id="ARBA00004651"/>
    </source>
</evidence>
<gene>
    <name evidence="8" type="ORF">Apau_1544</name>
</gene>
<dbReference type="eggNOG" id="COG1863">
    <property type="taxonomic scope" value="Bacteria"/>
</dbReference>
<evidence type="ECO:0000256" key="5">
    <source>
        <dbReference type="ARBA" id="ARBA00022989"/>
    </source>
</evidence>
<dbReference type="GO" id="GO:0008324">
    <property type="term" value="F:monoatomic cation transmembrane transporter activity"/>
    <property type="evidence" value="ECO:0007669"/>
    <property type="project" value="InterPro"/>
</dbReference>
<sequence>MVVVFVISVAAYLLLAWSGGGLDPGEIGIACFVGFWISLVAKRRMKDKHFTLSGINPLRWGYFLCYLVGPFFVGLVKANLDVAKRVITGHIRPGIVKVTPALRSDAGLTLLANSITLTPGTLTVDVDEEDRSLYIHCLYLAEETPSPEDLYGSFETWARRIAE</sequence>
<evidence type="ECO:0000256" key="2">
    <source>
        <dbReference type="ARBA" id="ARBA00006228"/>
    </source>
</evidence>
<evidence type="ECO:0000313" key="9">
    <source>
        <dbReference type="Proteomes" id="UP000005096"/>
    </source>
</evidence>
<dbReference type="STRING" id="584708.Apau_1544"/>
<proteinExistence type="inferred from homology"/>
<accession>E3D157</accession>
<keyword evidence="5 7" id="KW-1133">Transmembrane helix</keyword>
<feature type="transmembrane region" description="Helical" evidence="7">
    <location>
        <begin position="26"/>
        <end position="41"/>
    </location>
</feature>
<dbReference type="EMBL" id="CM001022">
    <property type="protein sequence ID" value="EFQ23963.1"/>
    <property type="molecule type" value="Genomic_DNA"/>
</dbReference>
<feature type="transmembrane region" description="Helical" evidence="7">
    <location>
        <begin position="62"/>
        <end position="80"/>
    </location>
</feature>
<evidence type="ECO:0000256" key="7">
    <source>
        <dbReference type="SAM" id="Phobius"/>
    </source>
</evidence>
<dbReference type="Proteomes" id="UP000005096">
    <property type="component" value="Chromosome"/>
</dbReference>
<dbReference type="AlphaFoldDB" id="E3D157"/>
<dbReference type="Pfam" id="PF01899">
    <property type="entry name" value="MNHE"/>
    <property type="match status" value="1"/>
</dbReference>
<comment type="similarity">
    <text evidence="2">Belongs to the CPA3 antiporters (TC 2.A.63) subunit E family.</text>
</comment>
<dbReference type="PIRSF" id="PIRSF019239">
    <property type="entry name" value="MrpE"/>
    <property type="match status" value="1"/>
</dbReference>
<evidence type="ECO:0000313" key="8">
    <source>
        <dbReference type="EMBL" id="EFQ23963.1"/>
    </source>
</evidence>
<dbReference type="HOGENOM" id="CLU_086615_2_2_0"/>
<evidence type="ECO:0000256" key="3">
    <source>
        <dbReference type="ARBA" id="ARBA00022475"/>
    </source>
</evidence>
<keyword evidence="3" id="KW-1003">Cell membrane</keyword>
<comment type="subcellular location">
    <subcellularLocation>
        <location evidence="1">Cell membrane</location>
        <topology evidence="1">Multi-pass membrane protein</topology>
    </subcellularLocation>
</comment>
<reference evidence="8 9" key="1">
    <citation type="journal article" date="2010" name="Stand. Genomic Sci.">
        <title>Non-contiguous finished genome sequence of Aminomonas paucivorans type strain (GLU-3).</title>
        <authorList>
            <person name="Pitluck S."/>
            <person name="Yasawong M."/>
            <person name="Held B."/>
            <person name="Lapidus A."/>
            <person name="Nolan M."/>
            <person name="Copeland A."/>
            <person name="Lucas S."/>
            <person name="Del Rio T.G."/>
            <person name="Tice H."/>
            <person name="Cheng J.F."/>
            <person name="Chertkov O."/>
            <person name="Goodwin L."/>
            <person name="Tapia R."/>
            <person name="Han C."/>
            <person name="Liolios K."/>
            <person name="Ivanova N."/>
            <person name="Mavromatis K."/>
            <person name="Ovchinnikova G."/>
            <person name="Pati A."/>
            <person name="Chen A."/>
            <person name="Palaniappan K."/>
            <person name="Land M."/>
            <person name="Hauser L."/>
            <person name="Chang Y.J."/>
            <person name="Jeffries C.D."/>
            <person name="Pukall R."/>
            <person name="Spring S."/>
            <person name="Rohde M."/>
            <person name="Sikorski J."/>
            <person name="Goker M."/>
            <person name="Woyke T."/>
            <person name="Bristow J."/>
            <person name="Eisen J.A."/>
            <person name="Markowitz V."/>
            <person name="Hugenholtz P."/>
            <person name="Kyrpides N.C."/>
            <person name="Klenk H.P."/>
        </authorList>
    </citation>
    <scope>NUCLEOTIDE SEQUENCE [LARGE SCALE GENOMIC DNA]</scope>
    <source>
        <strain evidence="8 9">DSM 12260</strain>
    </source>
</reference>
<organism evidence="8 9">
    <name type="scientific">Aminomonas paucivorans DSM 12260</name>
    <dbReference type="NCBI Taxonomy" id="584708"/>
    <lineage>
        <taxon>Bacteria</taxon>
        <taxon>Thermotogati</taxon>
        <taxon>Synergistota</taxon>
        <taxon>Synergistia</taxon>
        <taxon>Synergistales</taxon>
        <taxon>Synergistaceae</taxon>
        <taxon>Aminomonas</taxon>
    </lineage>
</organism>
<protein>
    <submittedName>
        <fullName evidence="8">Cation antiporter</fullName>
    </submittedName>
</protein>
<dbReference type="GO" id="GO:0005886">
    <property type="term" value="C:plasma membrane"/>
    <property type="evidence" value="ECO:0007669"/>
    <property type="project" value="UniProtKB-SubCell"/>
</dbReference>